<gene>
    <name evidence="1" type="ORF">EV193_105305</name>
</gene>
<keyword evidence="2" id="KW-1185">Reference proteome</keyword>
<name>A0A4Q7KN63_9PSEU</name>
<protein>
    <submittedName>
        <fullName evidence="1">Uncharacterized protein</fullName>
    </submittedName>
</protein>
<sequence length="123" mass="13152">MLIAVIEVAGDPPLVRFTCAAGTATVRWDGDPPRAGERHHVELELDDSRVSIIPTEARRPSIVDTPDGVRITGTAEAVVAGVLSVRLAPDCVIDVELGTRREPVVGQGIELRAPHPVAYPYLV</sequence>
<evidence type="ECO:0000313" key="1">
    <source>
        <dbReference type="EMBL" id="RZS37747.1"/>
    </source>
</evidence>
<dbReference type="RefSeq" id="WP_130345195.1">
    <property type="nucleotide sequence ID" value="NZ_SGWQ01000005.1"/>
</dbReference>
<organism evidence="1 2">
    <name type="scientific">Herbihabitans rhizosphaerae</name>
    <dbReference type="NCBI Taxonomy" id="1872711"/>
    <lineage>
        <taxon>Bacteria</taxon>
        <taxon>Bacillati</taxon>
        <taxon>Actinomycetota</taxon>
        <taxon>Actinomycetes</taxon>
        <taxon>Pseudonocardiales</taxon>
        <taxon>Pseudonocardiaceae</taxon>
        <taxon>Herbihabitans</taxon>
    </lineage>
</organism>
<proteinExistence type="predicted"/>
<comment type="caution">
    <text evidence="1">The sequence shown here is derived from an EMBL/GenBank/DDBJ whole genome shotgun (WGS) entry which is preliminary data.</text>
</comment>
<dbReference type="AlphaFoldDB" id="A0A4Q7KN63"/>
<evidence type="ECO:0000313" key="2">
    <source>
        <dbReference type="Proteomes" id="UP000294257"/>
    </source>
</evidence>
<dbReference type="OrthoDB" id="3293325at2"/>
<dbReference type="Proteomes" id="UP000294257">
    <property type="component" value="Unassembled WGS sequence"/>
</dbReference>
<reference evidence="1 2" key="1">
    <citation type="submission" date="2019-02" db="EMBL/GenBank/DDBJ databases">
        <title>Genomic Encyclopedia of Type Strains, Phase IV (KMG-IV): sequencing the most valuable type-strain genomes for metagenomic binning, comparative biology and taxonomic classification.</title>
        <authorList>
            <person name="Goeker M."/>
        </authorList>
    </citation>
    <scope>NUCLEOTIDE SEQUENCE [LARGE SCALE GENOMIC DNA]</scope>
    <source>
        <strain evidence="1 2">DSM 101727</strain>
    </source>
</reference>
<accession>A0A4Q7KN63</accession>
<dbReference type="EMBL" id="SGWQ01000005">
    <property type="protein sequence ID" value="RZS37747.1"/>
    <property type="molecule type" value="Genomic_DNA"/>
</dbReference>